<dbReference type="PRINTS" id="PR00778">
    <property type="entry name" value="HTHARSR"/>
</dbReference>
<dbReference type="InterPro" id="IPR001845">
    <property type="entry name" value="HTH_ArsR_DNA-bd_dom"/>
</dbReference>
<dbReference type="GO" id="GO:0010288">
    <property type="term" value="P:response to lead ion"/>
    <property type="evidence" value="ECO:0007669"/>
    <property type="project" value="TreeGrafter"/>
</dbReference>
<feature type="domain" description="HTH arsR-type" evidence="1">
    <location>
        <begin position="4"/>
        <end position="97"/>
    </location>
</feature>
<dbReference type="PROSITE" id="PS50987">
    <property type="entry name" value="HTH_ARSR_2"/>
    <property type="match status" value="1"/>
</dbReference>
<dbReference type="EMBL" id="CP011545">
    <property type="protein sequence ID" value="AKK08043.1"/>
    <property type="molecule type" value="Genomic_DNA"/>
</dbReference>
<keyword evidence="3" id="KW-1185">Reference proteome</keyword>
<dbReference type="GO" id="GO:0032791">
    <property type="term" value="F:lead ion binding"/>
    <property type="evidence" value="ECO:0007669"/>
    <property type="project" value="TreeGrafter"/>
</dbReference>
<accession>A0A0G3H881</accession>
<evidence type="ECO:0000313" key="2">
    <source>
        <dbReference type="EMBL" id="AKK08043.1"/>
    </source>
</evidence>
<reference evidence="3" key="2">
    <citation type="submission" date="2015-05" db="EMBL/GenBank/DDBJ databases">
        <title>Complete genome sequence of Corynebacterium testudinoris DSM 44614, recovered from necrotic lesions in the mouth of a tortoise.</title>
        <authorList>
            <person name="Ruckert C."/>
            <person name="Albersmeier A."/>
            <person name="Winkler A."/>
            <person name="Tauch A."/>
        </authorList>
    </citation>
    <scope>NUCLEOTIDE SEQUENCE [LARGE SCALE GENOMIC DNA]</scope>
    <source>
        <strain evidence="3">DSM 44614</strain>
    </source>
</reference>
<dbReference type="GO" id="GO:0003700">
    <property type="term" value="F:DNA-binding transcription factor activity"/>
    <property type="evidence" value="ECO:0007669"/>
    <property type="project" value="InterPro"/>
</dbReference>
<protein>
    <submittedName>
        <fullName evidence="2">Putative transcriptional regulator</fullName>
    </submittedName>
</protein>
<evidence type="ECO:0000259" key="1">
    <source>
        <dbReference type="PROSITE" id="PS50987"/>
    </source>
</evidence>
<dbReference type="PANTHER" id="PTHR39168">
    <property type="entry name" value="TRANSCRIPTIONAL REGULATOR-RELATED"/>
    <property type="match status" value="1"/>
</dbReference>
<dbReference type="NCBIfam" id="NF033788">
    <property type="entry name" value="HTH_metalloreg"/>
    <property type="match status" value="1"/>
</dbReference>
<dbReference type="KEGG" id="cted:CTEST_02940"/>
<dbReference type="InterPro" id="IPR052543">
    <property type="entry name" value="HTH_Metal-responsive_Reg"/>
</dbReference>
<evidence type="ECO:0000313" key="3">
    <source>
        <dbReference type="Proteomes" id="UP000035540"/>
    </source>
</evidence>
<dbReference type="GO" id="GO:0003677">
    <property type="term" value="F:DNA binding"/>
    <property type="evidence" value="ECO:0007669"/>
    <property type="project" value="TreeGrafter"/>
</dbReference>
<dbReference type="CDD" id="cd00090">
    <property type="entry name" value="HTH_ARSR"/>
    <property type="match status" value="1"/>
</dbReference>
<dbReference type="AlphaFoldDB" id="A0A0G3H881"/>
<proteinExistence type="predicted"/>
<name>A0A0G3H881_9CORY</name>
<dbReference type="Pfam" id="PF01022">
    <property type="entry name" value="HTH_5"/>
    <property type="match status" value="1"/>
</dbReference>
<dbReference type="GO" id="GO:0046686">
    <property type="term" value="P:response to cadmium ion"/>
    <property type="evidence" value="ECO:0007669"/>
    <property type="project" value="TreeGrafter"/>
</dbReference>
<dbReference type="InterPro" id="IPR011991">
    <property type="entry name" value="ArsR-like_HTH"/>
</dbReference>
<dbReference type="OrthoDB" id="3401849at2"/>
<dbReference type="PATRIC" id="fig|136857.5.peg.580"/>
<dbReference type="Gene3D" id="1.10.10.10">
    <property type="entry name" value="Winged helix-like DNA-binding domain superfamily/Winged helix DNA-binding domain"/>
    <property type="match status" value="1"/>
</dbReference>
<gene>
    <name evidence="2" type="ORF">CTEST_02940</name>
</gene>
<dbReference type="PANTHER" id="PTHR39168:SF2">
    <property type="entry name" value="HTH-TYPE TRANSCRIPTIONAL REGULATOR CMTR"/>
    <property type="match status" value="1"/>
</dbReference>
<dbReference type="SUPFAM" id="SSF46785">
    <property type="entry name" value="Winged helix' DNA-binding domain"/>
    <property type="match status" value="1"/>
</dbReference>
<sequence length="121" mass="13046">MLTIASRLDVMNRLGRAMADPTRSRILLTLLGGPAYPAALARELELTRSNVSNHLTCLRDCGIVVAEPQGRKTRYEIVDAHLVQALNSLLDTTLAADENAPCIDSACDVPGCATGEGNRKW</sequence>
<dbReference type="InterPro" id="IPR036390">
    <property type="entry name" value="WH_DNA-bd_sf"/>
</dbReference>
<dbReference type="Proteomes" id="UP000035540">
    <property type="component" value="Chromosome"/>
</dbReference>
<dbReference type="RefSeq" id="WP_047252469.1">
    <property type="nucleotide sequence ID" value="NZ_CP011545.1"/>
</dbReference>
<organism evidence="2 3">
    <name type="scientific">Corynebacterium testudinoris</name>
    <dbReference type="NCBI Taxonomy" id="136857"/>
    <lineage>
        <taxon>Bacteria</taxon>
        <taxon>Bacillati</taxon>
        <taxon>Actinomycetota</taxon>
        <taxon>Actinomycetes</taxon>
        <taxon>Mycobacteriales</taxon>
        <taxon>Corynebacteriaceae</taxon>
        <taxon>Corynebacterium</taxon>
    </lineage>
</organism>
<dbReference type="STRING" id="136857.CTEST_02940"/>
<dbReference type="SMART" id="SM00418">
    <property type="entry name" value="HTH_ARSR"/>
    <property type="match status" value="1"/>
</dbReference>
<reference evidence="2 3" key="1">
    <citation type="journal article" date="2015" name="Genome Announc.">
        <title>Complete Genome Sequence of the Type Strain Corynebacterium testudinoris DSM 44614, Recovered from Necrotic Lesions in the Mouth of a Tortoise.</title>
        <authorList>
            <person name="Ruckert C."/>
            <person name="Kriete M."/>
            <person name="Jaenicke S."/>
            <person name="Winkler A."/>
            <person name="Tauch A."/>
        </authorList>
    </citation>
    <scope>NUCLEOTIDE SEQUENCE [LARGE SCALE GENOMIC DNA]</scope>
    <source>
        <strain evidence="2 3">DSM 44614</strain>
    </source>
</reference>
<dbReference type="InterPro" id="IPR036388">
    <property type="entry name" value="WH-like_DNA-bd_sf"/>
</dbReference>
<dbReference type="GO" id="GO:0097063">
    <property type="term" value="F:cadmium ion sensor activity"/>
    <property type="evidence" value="ECO:0007669"/>
    <property type="project" value="TreeGrafter"/>
</dbReference>